<evidence type="ECO:0000313" key="15">
    <source>
        <dbReference type="Proteomes" id="UP000187609"/>
    </source>
</evidence>
<reference evidence="14" key="1">
    <citation type="submission" date="2016-11" db="EMBL/GenBank/DDBJ databases">
        <title>The genome of Nicotiana attenuata.</title>
        <authorList>
            <person name="Xu S."/>
            <person name="Brockmoeller T."/>
            <person name="Gaquerel E."/>
            <person name="Navarro A."/>
            <person name="Kuhl H."/>
            <person name="Gase K."/>
            <person name="Ling Z."/>
            <person name="Zhou W."/>
            <person name="Kreitzer C."/>
            <person name="Stanke M."/>
            <person name="Tang H."/>
            <person name="Lyons E."/>
            <person name="Pandey P."/>
            <person name="Pandey S.P."/>
            <person name="Timmermann B."/>
            <person name="Baldwin I.T."/>
        </authorList>
    </citation>
    <scope>NUCLEOTIDE SEQUENCE [LARGE SCALE GENOMIC DNA]</scope>
    <source>
        <strain evidence="14">UT</strain>
    </source>
</reference>
<dbReference type="InterPro" id="IPR018957">
    <property type="entry name" value="Znf_C3HC4_RING-type"/>
</dbReference>
<proteinExistence type="predicted"/>
<keyword evidence="4 11" id="KW-0808">Transferase</keyword>
<dbReference type="InterPro" id="IPR013083">
    <property type="entry name" value="Znf_RING/FYVE/PHD"/>
</dbReference>
<evidence type="ECO:0000259" key="13">
    <source>
        <dbReference type="PROSITE" id="PS50089"/>
    </source>
</evidence>
<evidence type="ECO:0000256" key="7">
    <source>
        <dbReference type="ARBA" id="ARBA00022786"/>
    </source>
</evidence>
<comment type="catalytic activity">
    <reaction evidence="1 11">
        <text>S-ubiquitinyl-[E2 ubiquitin-conjugating enzyme]-L-cysteine + [acceptor protein]-L-lysine = [E2 ubiquitin-conjugating enzyme]-L-cysteine + N(6)-ubiquitinyl-[acceptor protein]-L-lysine.</text>
        <dbReference type="EC" id="2.3.2.27"/>
    </reaction>
</comment>
<keyword evidence="11" id="KW-0256">Endoplasmic reticulum</keyword>
<protein>
    <recommendedName>
        <fullName evidence="11">E3 ubiquitin-protein ligase RMA</fullName>
        <ecNumber evidence="11">2.3.2.27</ecNumber>
    </recommendedName>
    <alternativeName>
        <fullName evidence="11">Protein RING membrane-anchor</fullName>
    </alternativeName>
    <alternativeName>
        <fullName evidence="11">RING-type E3 ubiquitin transferase RMA</fullName>
    </alternativeName>
</protein>
<dbReference type="EMBL" id="MJEQ01000598">
    <property type="protein sequence ID" value="OIT35159.1"/>
    <property type="molecule type" value="Genomic_DNA"/>
</dbReference>
<name>A0A314L2B7_NICAT</name>
<keyword evidence="15" id="KW-1185">Reference proteome</keyword>
<evidence type="ECO:0000256" key="9">
    <source>
        <dbReference type="ARBA" id="ARBA00023136"/>
    </source>
</evidence>
<evidence type="ECO:0000256" key="6">
    <source>
        <dbReference type="ARBA" id="ARBA00022771"/>
    </source>
</evidence>
<comment type="domain">
    <text evidence="11">The RING-type zinc finger domain is responsible for E3 ligase activity.</text>
</comment>
<dbReference type="PROSITE" id="PS00518">
    <property type="entry name" value="ZF_RING_1"/>
    <property type="match status" value="1"/>
</dbReference>
<evidence type="ECO:0000256" key="10">
    <source>
        <dbReference type="PROSITE-ProRule" id="PRU00175"/>
    </source>
</evidence>
<evidence type="ECO:0000313" key="14">
    <source>
        <dbReference type="EMBL" id="OIT35159.1"/>
    </source>
</evidence>
<comment type="subcellular location">
    <subcellularLocation>
        <location evidence="2">Endomembrane system</location>
    </subcellularLocation>
    <subcellularLocation>
        <location evidence="11">Endoplasmic reticulum membrane</location>
        <topology evidence="11">Single-pass type IV membrane protein</topology>
    </subcellularLocation>
</comment>
<dbReference type="GO" id="GO:0006511">
    <property type="term" value="P:ubiquitin-dependent protein catabolic process"/>
    <property type="evidence" value="ECO:0007669"/>
    <property type="project" value="UniProtKB-UniRule"/>
</dbReference>
<comment type="function">
    <text evidence="11">E3 ubiquitin-protein ligase.</text>
</comment>
<dbReference type="AlphaFoldDB" id="A0A314L2B7"/>
<dbReference type="STRING" id="49451.A0A314L2B7"/>
<dbReference type="GO" id="GO:0008270">
    <property type="term" value="F:zinc ion binding"/>
    <property type="evidence" value="ECO:0007669"/>
    <property type="project" value="UniProtKB-KW"/>
</dbReference>
<feature type="region of interest" description="Disordered" evidence="12">
    <location>
        <begin position="135"/>
        <end position="173"/>
    </location>
</feature>
<dbReference type="InterPro" id="IPR017907">
    <property type="entry name" value="Znf_RING_CS"/>
</dbReference>
<dbReference type="Gene3D" id="3.30.40.10">
    <property type="entry name" value="Zinc/RING finger domain, C3HC4 (zinc finger)"/>
    <property type="match status" value="1"/>
</dbReference>
<evidence type="ECO:0000256" key="8">
    <source>
        <dbReference type="ARBA" id="ARBA00022833"/>
    </source>
</evidence>
<dbReference type="SMART" id="SM00184">
    <property type="entry name" value="RING"/>
    <property type="match status" value="1"/>
</dbReference>
<evidence type="ECO:0000256" key="3">
    <source>
        <dbReference type="ARBA" id="ARBA00004906"/>
    </source>
</evidence>
<feature type="compositionally biased region" description="Polar residues" evidence="12">
    <location>
        <begin position="156"/>
        <end position="173"/>
    </location>
</feature>
<dbReference type="GO" id="GO:0016567">
    <property type="term" value="P:protein ubiquitination"/>
    <property type="evidence" value="ECO:0007669"/>
    <property type="project" value="UniProtKB-UniPathway"/>
</dbReference>
<dbReference type="Pfam" id="PF00097">
    <property type="entry name" value="zf-C3HC4"/>
    <property type="match status" value="1"/>
</dbReference>
<evidence type="ECO:0000256" key="2">
    <source>
        <dbReference type="ARBA" id="ARBA00004308"/>
    </source>
</evidence>
<dbReference type="GO" id="GO:0005789">
    <property type="term" value="C:endoplasmic reticulum membrane"/>
    <property type="evidence" value="ECO:0007669"/>
    <property type="project" value="UniProtKB-SubCell"/>
</dbReference>
<dbReference type="Proteomes" id="UP000187609">
    <property type="component" value="Unassembled WGS sequence"/>
</dbReference>
<dbReference type="Gramene" id="OIT35159">
    <property type="protein sequence ID" value="OIT35159"/>
    <property type="gene ID" value="A4A49_53072"/>
</dbReference>
<evidence type="ECO:0000256" key="4">
    <source>
        <dbReference type="ARBA" id="ARBA00022679"/>
    </source>
</evidence>
<evidence type="ECO:0000256" key="11">
    <source>
        <dbReference type="RuleBase" id="RU369090"/>
    </source>
</evidence>
<keyword evidence="6 10" id="KW-0863">Zinc-finger</keyword>
<dbReference type="PANTHER" id="PTHR12313">
    <property type="entry name" value="E3 UBIQUITIN-PROTEIN LIGASE RNF5-RELATED"/>
    <property type="match status" value="1"/>
</dbReference>
<feature type="domain" description="RING-type" evidence="13">
    <location>
        <begin position="44"/>
        <end position="93"/>
    </location>
</feature>
<evidence type="ECO:0000256" key="5">
    <source>
        <dbReference type="ARBA" id="ARBA00022723"/>
    </source>
</evidence>
<keyword evidence="8 11" id="KW-0862">Zinc</keyword>
<evidence type="ECO:0000256" key="12">
    <source>
        <dbReference type="SAM" id="MobiDB-lite"/>
    </source>
</evidence>
<dbReference type="SUPFAM" id="SSF57850">
    <property type="entry name" value="RING/U-box"/>
    <property type="match status" value="1"/>
</dbReference>
<comment type="pathway">
    <text evidence="3 11">Protein modification; protein ubiquitination.</text>
</comment>
<dbReference type="UniPathway" id="UPA00143"/>
<accession>A0A314L2B7</accession>
<keyword evidence="5 11" id="KW-0479">Metal-binding</keyword>
<organism evidence="14 15">
    <name type="scientific">Nicotiana attenuata</name>
    <name type="common">Coyote tobacco</name>
    <dbReference type="NCBI Taxonomy" id="49451"/>
    <lineage>
        <taxon>Eukaryota</taxon>
        <taxon>Viridiplantae</taxon>
        <taxon>Streptophyta</taxon>
        <taxon>Embryophyta</taxon>
        <taxon>Tracheophyta</taxon>
        <taxon>Spermatophyta</taxon>
        <taxon>Magnoliopsida</taxon>
        <taxon>eudicotyledons</taxon>
        <taxon>Gunneridae</taxon>
        <taxon>Pentapetalae</taxon>
        <taxon>asterids</taxon>
        <taxon>lamiids</taxon>
        <taxon>Solanales</taxon>
        <taxon>Solanaceae</taxon>
        <taxon>Nicotianoideae</taxon>
        <taxon>Nicotianeae</taxon>
        <taxon>Nicotiana</taxon>
    </lineage>
</organism>
<dbReference type="EC" id="2.3.2.27" evidence="11"/>
<evidence type="ECO:0000256" key="1">
    <source>
        <dbReference type="ARBA" id="ARBA00000900"/>
    </source>
</evidence>
<sequence length="207" mass="23429">MALDVHFQQQIAETVFDERSTPLDNWKTAFNEEREYNLSVGFECNICLDCVHDPVVTFCGHLYCWPCIYKWIQFQSISSGNLDHQQPQCPVCKAEVSQKTLIPLYGRGQAMKPSEDDVPSKDIVIPQRPPSQRCGGHTLIATNDSHPSPQHHHRSNLLQSQTHQPHSASSIDGTRTSVLHPMIEETVYARVFANASPTLYSYQTHIT</sequence>
<dbReference type="GO" id="GO:0061630">
    <property type="term" value="F:ubiquitin protein ligase activity"/>
    <property type="evidence" value="ECO:0007669"/>
    <property type="project" value="UniProtKB-UniRule"/>
</dbReference>
<gene>
    <name evidence="14" type="primary">RMA1H1_12</name>
    <name evidence="14" type="ORF">A4A49_53072</name>
</gene>
<dbReference type="InterPro" id="IPR001841">
    <property type="entry name" value="Znf_RING"/>
</dbReference>
<keyword evidence="7 11" id="KW-0833">Ubl conjugation pathway</keyword>
<keyword evidence="9" id="KW-0472">Membrane</keyword>
<comment type="caution">
    <text evidence="14">The sequence shown here is derived from an EMBL/GenBank/DDBJ whole genome shotgun (WGS) entry which is preliminary data.</text>
</comment>
<dbReference type="InterPro" id="IPR045103">
    <property type="entry name" value="RNF5/RNF185-like"/>
</dbReference>
<dbReference type="PROSITE" id="PS50089">
    <property type="entry name" value="ZF_RING_2"/>
    <property type="match status" value="1"/>
</dbReference>